<evidence type="ECO:0000256" key="6">
    <source>
        <dbReference type="RuleBase" id="RU367087"/>
    </source>
</evidence>
<keyword evidence="4 5" id="KW-0949">S-adenosyl-L-methionine</keyword>
<dbReference type="EMBL" id="JAJJMB010011222">
    <property type="protein sequence ID" value="KAI3903553.1"/>
    <property type="molecule type" value="Genomic_DNA"/>
</dbReference>
<dbReference type="InterPro" id="IPR029063">
    <property type="entry name" value="SAM-dependent_MTases_sf"/>
</dbReference>
<protein>
    <recommendedName>
        <fullName evidence="6">RNA methyltransferase</fullName>
        <ecNumber evidence="6">2.1.1.-</ecNumber>
    </recommendedName>
</protein>
<dbReference type="AlphaFoldDB" id="A0AAD4SEG7"/>
<evidence type="ECO:0000256" key="1">
    <source>
        <dbReference type="ARBA" id="ARBA00008361"/>
    </source>
</evidence>
<feature type="domain" description="Bin3-type SAM" evidence="8">
    <location>
        <begin position="47"/>
        <end position="282"/>
    </location>
</feature>
<dbReference type="GO" id="GO:0017069">
    <property type="term" value="F:snRNA binding"/>
    <property type="evidence" value="ECO:0007669"/>
    <property type="project" value="TreeGrafter"/>
</dbReference>
<dbReference type="PANTHER" id="PTHR12315">
    <property type="entry name" value="BICOID-INTERACTING PROTEIN RELATED"/>
    <property type="match status" value="1"/>
</dbReference>
<evidence type="ECO:0000313" key="10">
    <source>
        <dbReference type="Proteomes" id="UP001202328"/>
    </source>
</evidence>
<gene>
    <name evidence="9" type="ORF">MKW98_032207</name>
</gene>
<accession>A0AAD4SEG7</accession>
<evidence type="ECO:0000256" key="5">
    <source>
        <dbReference type="PROSITE-ProRule" id="PRU00848"/>
    </source>
</evidence>
<dbReference type="GO" id="GO:0032259">
    <property type="term" value="P:methylation"/>
    <property type="evidence" value="ECO:0007669"/>
    <property type="project" value="UniProtKB-KW"/>
</dbReference>
<feature type="compositionally biased region" description="Basic and acidic residues" evidence="7">
    <location>
        <begin position="121"/>
        <end position="146"/>
    </location>
</feature>
<keyword evidence="10" id="KW-1185">Reference proteome</keyword>
<dbReference type="InterPro" id="IPR024160">
    <property type="entry name" value="BIN3_SAM-bd_dom"/>
</dbReference>
<dbReference type="Proteomes" id="UP001202328">
    <property type="component" value="Unassembled WGS sequence"/>
</dbReference>
<dbReference type="PROSITE" id="PS51515">
    <property type="entry name" value="BIN3_SAM"/>
    <property type="match status" value="1"/>
</dbReference>
<dbReference type="GO" id="GO:0008173">
    <property type="term" value="F:RNA methyltransferase activity"/>
    <property type="evidence" value="ECO:0007669"/>
    <property type="project" value="UniProtKB-UniRule"/>
</dbReference>
<keyword evidence="3 6" id="KW-0808">Transferase</keyword>
<dbReference type="Pfam" id="PF06859">
    <property type="entry name" value="Bin3"/>
    <property type="match status" value="1"/>
</dbReference>
<keyword evidence="2 6" id="KW-0489">Methyltransferase</keyword>
<dbReference type="CDD" id="cd02440">
    <property type="entry name" value="AdoMet_MTases"/>
    <property type="match status" value="1"/>
</dbReference>
<evidence type="ECO:0000256" key="2">
    <source>
        <dbReference type="ARBA" id="ARBA00022603"/>
    </source>
</evidence>
<reference evidence="9" key="1">
    <citation type="submission" date="2022-04" db="EMBL/GenBank/DDBJ databases">
        <title>A functionally conserved STORR gene fusion in Papaver species that diverged 16.8 million years ago.</title>
        <authorList>
            <person name="Catania T."/>
        </authorList>
    </citation>
    <scope>NUCLEOTIDE SEQUENCE</scope>
    <source>
        <strain evidence="9">S-188037</strain>
    </source>
</reference>
<dbReference type="PANTHER" id="PTHR12315:SF0">
    <property type="entry name" value="7SK SNRNA METHYLPHOSPHATE CAPPING ENZYME"/>
    <property type="match status" value="1"/>
</dbReference>
<evidence type="ECO:0000259" key="8">
    <source>
        <dbReference type="PROSITE" id="PS51515"/>
    </source>
</evidence>
<sequence length="282" mass="32695">MGMWRAMANEVKAGEGKKRKRKDKEVAIFGNYRHYYGYRVCKDMKADPRLMVLKKEWFEDKDCLDIGCNQGLITIEIAKTFRCRSILGVDIDASLVESAYWNLKKIDKMESAGCPSPDVSEPEHLERTRDLEHRDAVSSEEGKRDHPKSLLDIVSFQKQNFVEHFRKHSDDEKYDAVTCFSVTKWIHLNWGDEGLITLFRNIWRLLRPGGILVLEPQPWKSYKSNYLVSETATLNYHSIVFHPCFFQEILLDKIGFRTVESCTSSLPGSATGFNRPLFAFRK</sequence>
<dbReference type="SUPFAM" id="SSF53335">
    <property type="entry name" value="S-adenosyl-L-methionine-dependent methyltransferases"/>
    <property type="match status" value="1"/>
</dbReference>
<evidence type="ECO:0000256" key="7">
    <source>
        <dbReference type="SAM" id="MobiDB-lite"/>
    </source>
</evidence>
<dbReference type="EC" id="2.1.1.-" evidence="6"/>
<dbReference type="Gene3D" id="3.40.50.150">
    <property type="entry name" value="Vaccinia Virus protein VP39"/>
    <property type="match status" value="1"/>
</dbReference>
<evidence type="ECO:0000256" key="3">
    <source>
        <dbReference type="ARBA" id="ARBA00022679"/>
    </source>
</evidence>
<proteinExistence type="inferred from homology"/>
<name>A0AAD4SEG7_9MAGN</name>
<evidence type="ECO:0000313" key="9">
    <source>
        <dbReference type="EMBL" id="KAI3903553.1"/>
    </source>
</evidence>
<comment type="similarity">
    <text evidence="1 6">Belongs to the methyltransferase superfamily.</text>
</comment>
<organism evidence="9 10">
    <name type="scientific">Papaver atlanticum</name>
    <dbReference type="NCBI Taxonomy" id="357466"/>
    <lineage>
        <taxon>Eukaryota</taxon>
        <taxon>Viridiplantae</taxon>
        <taxon>Streptophyta</taxon>
        <taxon>Embryophyta</taxon>
        <taxon>Tracheophyta</taxon>
        <taxon>Spermatophyta</taxon>
        <taxon>Magnoliopsida</taxon>
        <taxon>Ranunculales</taxon>
        <taxon>Papaveraceae</taxon>
        <taxon>Papaveroideae</taxon>
        <taxon>Papaver</taxon>
    </lineage>
</organism>
<feature type="region of interest" description="Disordered" evidence="7">
    <location>
        <begin position="111"/>
        <end position="146"/>
    </location>
</feature>
<dbReference type="GO" id="GO:0008171">
    <property type="term" value="F:O-methyltransferase activity"/>
    <property type="evidence" value="ECO:0007669"/>
    <property type="project" value="UniProtKB-UniRule"/>
</dbReference>
<dbReference type="InterPro" id="IPR010675">
    <property type="entry name" value="Bin3_C"/>
</dbReference>
<dbReference type="InterPro" id="IPR039772">
    <property type="entry name" value="Bin3-like"/>
</dbReference>
<comment type="caution">
    <text evidence="9">The sequence shown here is derived from an EMBL/GenBank/DDBJ whole genome shotgun (WGS) entry which is preliminary data.</text>
</comment>
<evidence type="ECO:0000256" key="4">
    <source>
        <dbReference type="ARBA" id="ARBA00022691"/>
    </source>
</evidence>
<dbReference type="GO" id="GO:0040031">
    <property type="term" value="P:snRNA modification"/>
    <property type="evidence" value="ECO:0007669"/>
    <property type="project" value="TreeGrafter"/>
</dbReference>